<evidence type="ECO:0000313" key="2">
    <source>
        <dbReference type="EMBL" id="MBM6399401.1"/>
    </source>
</evidence>
<dbReference type="PANTHER" id="PTHR35908">
    <property type="entry name" value="HYPOTHETICAL FUSION PROTEIN"/>
    <property type="match status" value="1"/>
</dbReference>
<accession>A0ABS2CJR3</accession>
<feature type="domain" description="Glyoxalase-like" evidence="1">
    <location>
        <begin position="6"/>
        <end position="113"/>
    </location>
</feature>
<comment type="caution">
    <text evidence="2">The sequence shown here is derived from an EMBL/GenBank/DDBJ whole genome shotgun (WGS) entry which is preliminary data.</text>
</comment>
<sequence length="241" mass="26218">MELENLVLDAHDPRRLGAFWEALLGGRRVTDEPDVVETRLSPEGAPVLDLCMTRVPEPVAPHPRLHLDLLGGDRQDEVVRQALSLGARHLDIGQGDVPWVVLADPEGNPFCVMEHRAEYRPGSPVAALPLDSADVDRDLAFWTALSGWVAEDTAMPAALRHPSGHGPLLELCPEPRPKPPGTKNRLHLDVRLAAGEDLDDAVAQALDLGGHEYDPGWGPLPWRLLTDPSGNEVCLLPPPRA</sequence>
<dbReference type="PANTHER" id="PTHR35908:SF1">
    <property type="entry name" value="CONSERVED PROTEIN"/>
    <property type="match status" value="1"/>
</dbReference>
<organism evidence="2 3">
    <name type="scientific">Phycicoccus sonneratiae</name>
    <dbReference type="NCBI Taxonomy" id="2807628"/>
    <lineage>
        <taxon>Bacteria</taxon>
        <taxon>Bacillati</taxon>
        <taxon>Actinomycetota</taxon>
        <taxon>Actinomycetes</taxon>
        <taxon>Micrococcales</taxon>
        <taxon>Intrasporangiaceae</taxon>
        <taxon>Phycicoccus</taxon>
    </lineage>
</organism>
<dbReference type="InterPro" id="IPR041581">
    <property type="entry name" value="Glyoxalase_6"/>
</dbReference>
<dbReference type="InterPro" id="IPR029068">
    <property type="entry name" value="Glyas_Bleomycin-R_OHBP_Dase"/>
</dbReference>
<evidence type="ECO:0000313" key="3">
    <source>
        <dbReference type="Proteomes" id="UP001430172"/>
    </source>
</evidence>
<keyword evidence="3" id="KW-1185">Reference proteome</keyword>
<gene>
    <name evidence="2" type="ORF">JQN70_03290</name>
</gene>
<name>A0ABS2CJR3_9MICO</name>
<dbReference type="CDD" id="cd06587">
    <property type="entry name" value="VOC"/>
    <property type="match status" value="1"/>
</dbReference>
<dbReference type="Pfam" id="PF18029">
    <property type="entry name" value="Glyoxalase_6"/>
    <property type="match status" value="2"/>
</dbReference>
<evidence type="ECO:0000259" key="1">
    <source>
        <dbReference type="Pfam" id="PF18029"/>
    </source>
</evidence>
<protein>
    <submittedName>
        <fullName evidence="2">VOC family protein</fullName>
    </submittedName>
</protein>
<proteinExistence type="predicted"/>
<feature type="domain" description="Glyoxalase-like" evidence="1">
    <location>
        <begin position="130"/>
        <end position="236"/>
    </location>
</feature>
<reference evidence="2" key="1">
    <citation type="submission" date="2021-02" db="EMBL/GenBank/DDBJ databases">
        <title>Phycicoccus sp. MQZ13P-5T, whole genome shotgun sequence.</title>
        <authorList>
            <person name="Tuo L."/>
        </authorList>
    </citation>
    <scope>NUCLEOTIDE SEQUENCE</scope>
    <source>
        <strain evidence="2">MQZ13P-5</strain>
    </source>
</reference>
<dbReference type="RefSeq" id="WP_204129885.1">
    <property type="nucleotide sequence ID" value="NZ_JAFDVD010000004.1"/>
</dbReference>
<dbReference type="SUPFAM" id="SSF54593">
    <property type="entry name" value="Glyoxalase/Bleomycin resistance protein/Dihydroxybiphenyl dioxygenase"/>
    <property type="match status" value="2"/>
</dbReference>
<dbReference type="EMBL" id="JAFDVD010000004">
    <property type="protein sequence ID" value="MBM6399401.1"/>
    <property type="molecule type" value="Genomic_DNA"/>
</dbReference>
<dbReference type="Proteomes" id="UP001430172">
    <property type="component" value="Unassembled WGS sequence"/>
</dbReference>
<dbReference type="Gene3D" id="3.10.180.10">
    <property type="entry name" value="2,3-Dihydroxybiphenyl 1,2-Dioxygenase, domain 1"/>
    <property type="match status" value="2"/>
</dbReference>